<dbReference type="Proteomes" id="UP000076962">
    <property type="component" value="Unassembled WGS sequence"/>
</dbReference>
<comment type="caution">
    <text evidence="1">The sequence shown here is derived from an EMBL/GenBank/DDBJ whole genome shotgun (WGS) entry which is preliminary data.</text>
</comment>
<organism evidence="1 2">
    <name type="scientific">Candidatus Thiomargarita nelsonii</name>
    <dbReference type="NCBI Taxonomy" id="1003181"/>
    <lineage>
        <taxon>Bacteria</taxon>
        <taxon>Pseudomonadati</taxon>
        <taxon>Pseudomonadota</taxon>
        <taxon>Gammaproteobacteria</taxon>
        <taxon>Thiotrichales</taxon>
        <taxon>Thiotrichaceae</taxon>
        <taxon>Thiomargarita</taxon>
    </lineage>
</organism>
<proteinExistence type="predicted"/>
<evidence type="ECO:0000313" key="2">
    <source>
        <dbReference type="Proteomes" id="UP000076962"/>
    </source>
</evidence>
<evidence type="ECO:0000313" key="1">
    <source>
        <dbReference type="EMBL" id="OAD23642.1"/>
    </source>
</evidence>
<dbReference type="EMBL" id="LUTY01000243">
    <property type="protein sequence ID" value="OAD23642.1"/>
    <property type="molecule type" value="Genomic_DNA"/>
</dbReference>
<reference evidence="1 2" key="1">
    <citation type="submission" date="2016-05" db="EMBL/GenBank/DDBJ databases">
        <title>Single-cell genome of chain-forming Candidatus Thiomargarita nelsonii and comparison to other large sulfur-oxidizing bacteria.</title>
        <authorList>
            <person name="Winkel M."/>
            <person name="Salman V."/>
            <person name="Woyke T."/>
            <person name="Schulz-Vogt H."/>
            <person name="Richter M."/>
            <person name="Flood B."/>
            <person name="Bailey J."/>
            <person name="Amann R."/>
            <person name="Mussmann M."/>
        </authorList>
    </citation>
    <scope>NUCLEOTIDE SEQUENCE [LARGE SCALE GENOMIC DNA]</scope>
    <source>
        <strain evidence="1 2">THI036</strain>
    </source>
</reference>
<accession>A0A176S682</accession>
<dbReference type="AlphaFoldDB" id="A0A176S682"/>
<keyword evidence="2" id="KW-1185">Reference proteome</keyword>
<sequence>MVMLSVVIFSDVALQVLSRCDLFFTLAWTPITEFYRSLQVLFLSQSLTSLHHCYRDL</sequence>
<name>A0A176S682_9GAMM</name>
<gene>
    <name evidence="1" type="ORF">THIOM_000522</name>
</gene>
<protein>
    <submittedName>
        <fullName evidence="1">Uncharacterized protein</fullName>
    </submittedName>
</protein>